<evidence type="ECO:0000256" key="2">
    <source>
        <dbReference type="PROSITE-ProRule" id="PRU00259"/>
    </source>
</evidence>
<protein>
    <recommendedName>
        <fullName evidence="6">Ankyrin and armadillo repeat-containing protein</fullName>
    </recommendedName>
</protein>
<evidence type="ECO:0000313" key="4">
    <source>
        <dbReference type="EnsemblMetazoa" id="XP_003728495"/>
    </source>
</evidence>
<dbReference type="PANTHER" id="PTHR46464">
    <property type="entry name" value="ANK_REP_REGION DOMAIN-CONTAINING PROTEIN"/>
    <property type="match status" value="1"/>
</dbReference>
<feature type="repeat" description="ARM" evidence="2">
    <location>
        <begin position="275"/>
        <end position="319"/>
    </location>
</feature>
<feature type="compositionally biased region" description="Polar residues" evidence="3">
    <location>
        <begin position="853"/>
        <end position="895"/>
    </location>
</feature>
<dbReference type="InParanoid" id="A0A7M7GJX0"/>
<evidence type="ECO:0000256" key="1">
    <source>
        <dbReference type="PROSITE-ProRule" id="PRU00023"/>
    </source>
</evidence>
<dbReference type="InterPro" id="IPR043379">
    <property type="entry name" value="ANKAR"/>
</dbReference>
<keyword evidence="5" id="KW-1185">Reference proteome</keyword>
<dbReference type="SMART" id="SM00185">
    <property type="entry name" value="ARM"/>
    <property type="match status" value="8"/>
</dbReference>
<dbReference type="PROSITE" id="PS50176">
    <property type="entry name" value="ARM_REPEAT"/>
    <property type="match status" value="2"/>
</dbReference>
<name>A0A7M7GJX0_STRPU</name>
<dbReference type="InterPro" id="IPR002110">
    <property type="entry name" value="Ankyrin_rpt"/>
</dbReference>
<feature type="repeat" description="ARM" evidence="2">
    <location>
        <begin position="493"/>
        <end position="520"/>
    </location>
</feature>
<dbReference type="RefSeq" id="XP_003728495.2">
    <property type="nucleotide sequence ID" value="XM_003728447.3"/>
</dbReference>
<dbReference type="Gene3D" id="1.25.10.10">
    <property type="entry name" value="Leucine-rich Repeat Variant"/>
    <property type="match status" value="3"/>
</dbReference>
<organism evidence="4 5">
    <name type="scientific">Strongylocentrotus purpuratus</name>
    <name type="common">Purple sea urchin</name>
    <dbReference type="NCBI Taxonomy" id="7668"/>
    <lineage>
        <taxon>Eukaryota</taxon>
        <taxon>Metazoa</taxon>
        <taxon>Echinodermata</taxon>
        <taxon>Eleutherozoa</taxon>
        <taxon>Echinozoa</taxon>
        <taxon>Echinoidea</taxon>
        <taxon>Euechinoidea</taxon>
        <taxon>Echinacea</taxon>
        <taxon>Camarodonta</taxon>
        <taxon>Echinidea</taxon>
        <taxon>Strongylocentrotidae</taxon>
        <taxon>Strongylocentrotus</taxon>
    </lineage>
</organism>
<dbReference type="PROSITE" id="PS50088">
    <property type="entry name" value="ANK_REPEAT"/>
    <property type="match status" value="1"/>
</dbReference>
<dbReference type="SMART" id="SM00248">
    <property type="entry name" value="ANK"/>
    <property type="match status" value="3"/>
</dbReference>
<dbReference type="InterPro" id="IPR016024">
    <property type="entry name" value="ARM-type_fold"/>
</dbReference>
<reference evidence="5" key="1">
    <citation type="submission" date="2015-02" db="EMBL/GenBank/DDBJ databases">
        <title>Genome sequencing for Strongylocentrotus purpuratus.</title>
        <authorList>
            <person name="Murali S."/>
            <person name="Liu Y."/>
            <person name="Vee V."/>
            <person name="English A."/>
            <person name="Wang M."/>
            <person name="Skinner E."/>
            <person name="Han Y."/>
            <person name="Muzny D.M."/>
            <person name="Worley K.C."/>
            <person name="Gibbs R.A."/>
        </authorList>
    </citation>
    <scope>NUCLEOTIDE SEQUENCE</scope>
</reference>
<dbReference type="Proteomes" id="UP000007110">
    <property type="component" value="Unassembled WGS sequence"/>
</dbReference>
<dbReference type="InterPro" id="IPR036770">
    <property type="entry name" value="Ankyrin_rpt-contain_sf"/>
</dbReference>
<evidence type="ECO:0008006" key="6">
    <source>
        <dbReference type="Google" id="ProtNLM"/>
    </source>
</evidence>
<dbReference type="EnsemblMetazoa" id="XM_003728447">
    <property type="protein sequence ID" value="XP_003728495"/>
    <property type="gene ID" value="LOC756874"/>
</dbReference>
<dbReference type="SUPFAM" id="SSF48403">
    <property type="entry name" value="Ankyrin repeat"/>
    <property type="match status" value="1"/>
</dbReference>
<dbReference type="InterPro" id="IPR011989">
    <property type="entry name" value="ARM-like"/>
</dbReference>
<feature type="region of interest" description="Disordered" evidence="3">
    <location>
        <begin position="830"/>
        <end position="921"/>
    </location>
</feature>
<dbReference type="OMA" id="MVHSANE"/>
<reference evidence="4" key="2">
    <citation type="submission" date="2021-01" db="UniProtKB">
        <authorList>
            <consortium name="EnsemblMetazoa"/>
        </authorList>
    </citation>
    <scope>IDENTIFICATION</scope>
</reference>
<evidence type="ECO:0000256" key="3">
    <source>
        <dbReference type="SAM" id="MobiDB-lite"/>
    </source>
</evidence>
<dbReference type="Pfam" id="PF00514">
    <property type="entry name" value="Arm"/>
    <property type="match status" value="1"/>
</dbReference>
<feature type="repeat" description="ANK" evidence="1">
    <location>
        <begin position="84"/>
        <end position="116"/>
    </location>
</feature>
<keyword evidence="1" id="KW-0040">ANK repeat</keyword>
<dbReference type="AlphaFoldDB" id="A0A7M7GJX0"/>
<dbReference type="GeneID" id="756874"/>
<sequence length="921" mass="101317">MRWRLGDDGGALESLILEASTLIRSTRQETEKDEFAKERAIMNDLDDNGWSHIHHAAYHGYIKSIEKFVGASEDQLEFPTNDDKLMTPILLAVDSGKLDTVECLVKLGSDLRYQNTQNQGPVEIAALKQYIDILEFFIKHDHKELPVWPKLMKFMGSDMDEEAEAAGKMLVLLTKPLEDVLNPYWEPIVQNGGVPVMMKVIKSMVCDKAKLYAFTILLNIIEAKVVKEQIVKAAGIPTALKMITNPDREIVYASSCILCHLSMVKEYIDSMVQNGAIPILVKLWQSSNDTDILVQVTETISQIASANAEYQKTIGNSSGALTAVVGLFENRSPNSKSLLLALTRAVSNIVQKDEENQNMFVDEGGSSALISLANVKYHELQLSAISAIHMLAQDNPHTQKVILEEGGVIPLMQLLKRSGSPNVHVCTASALWALAGEDIDERRSMASMIGVNLLIDFLNAQAENDILHYIGAEGLAVLAQGALNKQDTIANANGVQPLVRLLRSPKEHIVLSTIRALRHLCIGIGFIPHVKNQATILGARGIRYLVALMVHSRNELVRVESALSLGYCSIGNAEVMTDISENVDFDYIHILRRLHSSDNLVRLLAGGALAAFAYNNVTQQKEIAESGGIRYHSFVPFLESNDEFFRCNAAFQVVVLARIIPDEDQATTSAIGIKLLVDLIQQSKNPLILALTAECIARLAHTRAGVPAAVVSIQSVDVLCQLMLAENEQVRGSAAIALGYLSFNHKAEREMLNRCRQDPYLFKVLKYYTQNYRLSQAFLEAWKHYQHIGLPPIDTAQKPCLVGKKNMPFLSNIKNPNGRRFTILSSGELSGLSHHPSSPMNPSNINYPDDHATVSTDNPTPTNRGGSVTFASGMESRNQGSSVSNYSHRVPSTGSSHHKQWSHPSTAKSLISEISAGGVDL</sequence>
<dbReference type="SUPFAM" id="SSF48371">
    <property type="entry name" value="ARM repeat"/>
    <property type="match status" value="3"/>
</dbReference>
<feature type="compositionally biased region" description="Low complexity" evidence="3">
    <location>
        <begin position="830"/>
        <end position="846"/>
    </location>
</feature>
<dbReference type="Gene3D" id="1.25.40.20">
    <property type="entry name" value="Ankyrin repeat-containing domain"/>
    <property type="match status" value="1"/>
</dbReference>
<accession>A0A7M7GJX0</accession>
<evidence type="ECO:0000313" key="5">
    <source>
        <dbReference type="Proteomes" id="UP000007110"/>
    </source>
</evidence>
<dbReference type="InterPro" id="IPR000225">
    <property type="entry name" value="Armadillo"/>
</dbReference>
<dbReference type="PANTHER" id="PTHR46464:SF2">
    <property type="entry name" value="ANKYRIN AND ARMADILLO REPEAT-CONTAINING PROTEIN"/>
    <property type="match status" value="1"/>
</dbReference>
<dbReference type="OrthoDB" id="1683831at2759"/>
<proteinExistence type="predicted"/>